<name>A0A512BFH9_9BACT</name>
<reference evidence="2 3" key="1">
    <citation type="submission" date="2019-07" db="EMBL/GenBank/DDBJ databases">
        <title>Whole genome shotgun sequence of Segetibacter aerophilus NBRC 106135.</title>
        <authorList>
            <person name="Hosoyama A."/>
            <person name="Uohara A."/>
            <person name="Ohji S."/>
            <person name="Ichikawa N."/>
        </authorList>
    </citation>
    <scope>NUCLEOTIDE SEQUENCE [LARGE SCALE GENOMIC DNA]</scope>
    <source>
        <strain evidence="2 3">NBRC 106135</strain>
    </source>
</reference>
<gene>
    <name evidence="2" type="ORF">SAE01_32100</name>
</gene>
<feature type="domain" description="Phosphatidic acid phosphatase type 2/haloperoxidase" evidence="1">
    <location>
        <begin position="157"/>
        <end position="280"/>
    </location>
</feature>
<evidence type="ECO:0000259" key="1">
    <source>
        <dbReference type="SMART" id="SM00014"/>
    </source>
</evidence>
<dbReference type="PANTHER" id="PTHR14969">
    <property type="entry name" value="SPHINGOSINE-1-PHOSPHATE PHOSPHOHYDROLASE"/>
    <property type="match status" value="1"/>
</dbReference>
<evidence type="ECO:0000313" key="2">
    <source>
        <dbReference type="EMBL" id="GEO10714.1"/>
    </source>
</evidence>
<dbReference type="SUPFAM" id="SSF48317">
    <property type="entry name" value="Acid phosphatase/Vanadium-dependent haloperoxidase"/>
    <property type="match status" value="1"/>
</dbReference>
<protein>
    <recommendedName>
        <fullName evidence="1">Phosphatidic acid phosphatase type 2/haloperoxidase domain-containing protein</fullName>
    </recommendedName>
</protein>
<dbReference type="Proteomes" id="UP000321513">
    <property type="component" value="Unassembled WGS sequence"/>
</dbReference>
<organism evidence="2 3">
    <name type="scientific">Segetibacter aerophilus</name>
    <dbReference type="NCBI Taxonomy" id="670293"/>
    <lineage>
        <taxon>Bacteria</taxon>
        <taxon>Pseudomonadati</taxon>
        <taxon>Bacteroidota</taxon>
        <taxon>Chitinophagia</taxon>
        <taxon>Chitinophagales</taxon>
        <taxon>Chitinophagaceae</taxon>
        <taxon>Segetibacter</taxon>
    </lineage>
</organism>
<dbReference type="CDD" id="cd01610">
    <property type="entry name" value="PAP2_like"/>
    <property type="match status" value="1"/>
</dbReference>
<keyword evidence="3" id="KW-1185">Reference proteome</keyword>
<evidence type="ECO:0000313" key="3">
    <source>
        <dbReference type="Proteomes" id="UP000321513"/>
    </source>
</evidence>
<dbReference type="RefSeq" id="WP_147204827.1">
    <property type="nucleotide sequence ID" value="NZ_BJYT01000012.1"/>
</dbReference>
<proteinExistence type="predicted"/>
<dbReference type="EMBL" id="BJYT01000012">
    <property type="protein sequence ID" value="GEO10714.1"/>
    <property type="molecule type" value="Genomic_DNA"/>
</dbReference>
<comment type="caution">
    <text evidence="2">The sequence shown here is derived from an EMBL/GenBank/DDBJ whole genome shotgun (WGS) entry which is preliminary data.</text>
</comment>
<dbReference type="AlphaFoldDB" id="A0A512BFH9"/>
<sequence>MRLVVRFIIVFLFITPFIGFAQRTDTIINRLDSLKKQTDTTGQHNQTEPSFYDERTSMDARVFGTLLLDDFKQQALSPLDINNKRAWLTGATLVGATIGISFVDKPIQRWASGLRRGNPTLGNYSKTITDIGGVYEVGTFAGIAAYGFIFKNPKLRTTTALATQAYITSTFWSTLFKTLSGRLRPHDIDANSTMNSSRFHGPFYTIPYGSNSAFPSGHATLAFAAARVYAMEYKNVPAIPIISYSMATLVSFSRIIENRHWATDIFAGALLGLACGTQVVNNYHRYSRLIRTGKVKKKKGDISLNIQYMPGAGGLMPGLVYKFR</sequence>
<dbReference type="PANTHER" id="PTHR14969:SF13">
    <property type="entry name" value="AT30094P"/>
    <property type="match status" value="1"/>
</dbReference>
<dbReference type="OrthoDB" id="9773582at2"/>
<dbReference type="Pfam" id="PF01569">
    <property type="entry name" value="PAP2"/>
    <property type="match status" value="1"/>
</dbReference>
<dbReference type="InterPro" id="IPR000326">
    <property type="entry name" value="PAP2/HPO"/>
</dbReference>
<dbReference type="Gene3D" id="1.20.144.10">
    <property type="entry name" value="Phosphatidic acid phosphatase type 2/haloperoxidase"/>
    <property type="match status" value="1"/>
</dbReference>
<dbReference type="SMART" id="SM00014">
    <property type="entry name" value="acidPPc"/>
    <property type="match status" value="1"/>
</dbReference>
<accession>A0A512BFH9</accession>
<dbReference type="InterPro" id="IPR036938">
    <property type="entry name" value="PAP2/HPO_sf"/>
</dbReference>